<reference evidence="2" key="2">
    <citation type="submission" date="2023-05" db="EMBL/GenBank/DDBJ databases">
        <authorList>
            <consortium name="Lawrence Berkeley National Laboratory"/>
            <person name="Steindorff A."/>
            <person name="Hensen N."/>
            <person name="Bonometti L."/>
            <person name="Westerberg I."/>
            <person name="Brannstrom I.O."/>
            <person name="Guillou S."/>
            <person name="Cros-Aarteil S."/>
            <person name="Calhoun S."/>
            <person name="Haridas S."/>
            <person name="Kuo A."/>
            <person name="Mondo S."/>
            <person name="Pangilinan J."/>
            <person name="Riley R."/>
            <person name="Labutti K."/>
            <person name="Andreopoulos B."/>
            <person name="Lipzen A."/>
            <person name="Chen C."/>
            <person name="Yanf M."/>
            <person name="Daum C."/>
            <person name="Ng V."/>
            <person name="Clum A."/>
            <person name="Ohm R."/>
            <person name="Martin F."/>
            <person name="Silar P."/>
            <person name="Natvig D."/>
            <person name="Lalanne C."/>
            <person name="Gautier V."/>
            <person name="Ament-Velasquez S.L."/>
            <person name="Kruys A."/>
            <person name="Hutchinson M.I."/>
            <person name="Powell A.J."/>
            <person name="Barry K."/>
            <person name="Miller A.N."/>
            <person name="Grigoriev I.V."/>
            <person name="Debuchy R."/>
            <person name="Gladieux P."/>
            <person name="Thoren M.H."/>
            <person name="Johannesson H."/>
        </authorList>
    </citation>
    <scope>NUCLEOTIDE SEQUENCE</scope>
    <source>
        <strain evidence="2">CBS 315.58</strain>
    </source>
</reference>
<dbReference type="Pfam" id="PF06985">
    <property type="entry name" value="HET"/>
    <property type="match status" value="1"/>
</dbReference>
<protein>
    <submittedName>
        <fullName evidence="2">Heterokaryon incompatibility protein-domain-containing protein</fullName>
    </submittedName>
</protein>
<organism evidence="2 3">
    <name type="scientific">Triangularia verruculosa</name>
    <dbReference type="NCBI Taxonomy" id="2587418"/>
    <lineage>
        <taxon>Eukaryota</taxon>
        <taxon>Fungi</taxon>
        <taxon>Dikarya</taxon>
        <taxon>Ascomycota</taxon>
        <taxon>Pezizomycotina</taxon>
        <taxon>Sordariomycetes</taxon>
        <taxon>Sordariomycetidae</taxon>
        <taxon>Sordariales</taxon>
        <taxon>Podosporaceae</taxon>
        <taxon>Triangularia</taxon>
    </lineage>
</organism>
<proteinExistence type="predicted"/>
<comment type="caution">
    <text evidence="2">The sequence shown here is derived from an EMBL/GenBank/DDBJ whole genome shotgun (WGS) entry which is preliminary data.</text>
</comment>
<dbReference type="Proteomes" id="UP001303160">
    <property type="component" value="Unassembled WGS sequence"/>
</dbReference>
<dbReference type="InterPro" id="IPR010730">
    <property type="entry name" value="HET"/>
</dbReference>
<evidence type="ECO:0000259" key="1">
    <source>
        <dbReference type="Pfam" id="PF06985"/>
    </source>
</evidence>
<evidence type="ECO:0000313" key="3">
    <source>
        <dbReference type="Proteomes" id="UP001303160"/>
    </source>
</evidence>
<gene>
    <name evidence="2" type="ORF">QBC40DRAFT_324570</name>
</gene>
<dbReference type="PANTHER" id="PTHR33112">
    <property type="entry name" value="DOMAIN PROTEIN, PUTATIVE-RELATED"/>
    <property type="match status" value="1"/>
</dbReference>
<keyword evidence="3" id="KW-1185">Reference proteome</keyword>
<name>A0AAN6XJD9_9PEZI</name>
<evidence type="ECO:0000313" key="2">
    <source>
        <dbReference type="EMBL" id="KAK4201373.1"/>
    </source>
</evidence>
<dbReference type="PANTHER" id="PTHR33112:SF16">
    <property type="entry name" value="HETEROKARYON INCOMPATIBILITY DOMAIN-CONTAINING PROTEIN"/>
    <property type="match status" value="1"/>
</dbReference>
<dbReference type="EMBL" id="MU863908">
    <property type="protein sequence ID" value="KAK4201373.1"/>
    <property type="molecule type" value="Genomic_DNA"/>
</dbReference>
<feature type="domain" description="Heterokaryon incompatibility" evidence="1">
    <location>
        <begin position="255"/>
        <end position="410"/>
    </location>
</feature>
<dbReference type="AlphaFoldDB" id="A0AAN6XJD9"/>
<sequence length="769" mass="87386">MPARCQPCTKLSIPHLFDLAKQHIRFREFPVSTYYKHHDSISNLEKSAANGCDLCELIIKAFKSCPAERGEKERETWYANGCKIEGSIFSAARNLEHSEIRMALDSSYAYAFTDDGLELTSGGTGVSDRSPILDILSVQVGAPRPMEYNSNTSDDERQDYEYELPVVPFRLVVPRDRPVVLENIRIGTFQVDSNLRSEENFDLSRSWLKECQQRHECCREIEAPTLPTRVLDVGTADTKFTTLRVMHSCEARGQYVALSHCWGGKIDTLLTAATMDTFMAALPFDILPANFRDAVTITRKLGIRYLWIDSLCIIQDSREDWEIESKRMAQVYGSATVTISALVSKASAEGILNTTPNLRPTPTPVPLQIMSERGDIITMKAEWRHPDEEENLKALDIWCPLNSRGWTFQEFLLSKRQLLYGKQQIYWRCPSGQKSAEAGCLPNGTKMADTIFPTISAALDEAARASADAPDVKSLLHEYYSAVETYSTRRLTFGSDKLPALSGIAQRLKAYVGGDYLAGLWSNDLRIGLLWRTEVNNCPHYVPYRSPSWSWAITDGIVRWPEPRTDYGVGPLDMRVIETKVVPQSFRNPFGEVQDGHLVLRGYTKKLICSNQVLYEDQFEQADDDPTVGEGFFDELYDDKARKDKIYSMTRLVPTHTPNSMNRDTIVSVRTRRWPGGGFPGHPLPEEFDRAEYGRRDYLAFLVRISAAENPFQEDCSIVYDSDARALCLAVRRVEGRAEDVYERVGMLEIRKWDIEWIQDWELRTVALI</sequence>
<reference evidence="2" key="1">
    <citation type="journal article" date="2023" name="Mol. Phylogenet. Evol.">
        <title>Genome-scale phylogeny and comparative genomics of the fungal order Sordariales.</title>
        <authorList>
            <person name="Hensen N."/>
            <person name="Bonometti L."/>
            <person name="Westerberg I."/>
            <person name="Brannstrom I.O."/>
            <person name="Guillou S."/>
            <person name="Cros-Aarteil S."/>
            <person name="Calhoun S."/>
            <person name="Haridas S."/>
            <person name="Kuo A."/>
            <person name="Mondo S."/>
            <person name="Pangilinan J."/>
            <person name="Riley R."/>
            <person name="LaButti K."/>
            <person name="Andreopoulos B."/>
            <person name="Lipzen A."/>
            <person name="Chen C."/>
            <person name="Yan M."/>
            <person name="Daum C."/>
            <person name="Ng V."/>
            <person name="Clum A."/>
            <person name="Steindorff A."/>
            <person name="Ohm R.A."/>
            <person name="Martin F."/>
            <person name="Silar P."/>
            <person name="Natvig D.O."/>
            <person name="Lalanne C."/>
            <person name="Gautier V."/>
            <person name="Ament-Velasquez S.L."/>
            <person name="Kruys A."/>
            <person name="Hutchinson M.I."/>
            <person name="Powell A.J."/>
            <person name="Barry K."/>
            <person name="Miller A.N."/>
            <person name="Grigoriev I.V."/>
            <person name="Debuchy R."/>
            <person name="Gladieux P."/>
            <person name="Hiltunen Thoren M."/>
            <person name="Johannesson H."/>
        </authorList>
    </citation>
    <scope>NUCLEOTIDE SEQUENCE</scope>
    <source>
        <strain evidence="2">CBS 315.58</strain>
    </source>
</reference>
<accession>A0AAN6XJD9</accession>